<keyword evidence="6 7" id="KW-0472">Membrane</keyword>
<dbReference type="GO" id="GO:0055085">
    <property type="term" value="P:transmembrane transport"/>
    <property type="evidence" value="ECO:0007669"/>
    <property type="project" value="InterPro"/>
</dbReference>
<dbReference type="CDD" id="cd06261">
    <property type="entry name" value="TM_PBP2"/>
    <property type="match status" value="1"/>
</dbReference>
<comment type="similarity">
    <text evidence="7">Belongs to the binding-protein-dependent transport system permease family.</text>
</comment>
<dbReference type="Proteomes" id="UP000317036">
    <property type="component" value="Unassembled WGS sequence"/>
</dbReference>
<dbReference type="PANTHER" id="PTHR43744">
    <property type="entry name" value="ABC TRANSPORTER PERMEASE PROTEIN MG189-RELATED-RELATED"/>
    <property type="match status" value="1"/>
</dbReference>
<proteinExistence type="inferred from homology"/>
<comment type="subcellular location">
    <subcellularLocation>
        <location evidence="1 7">Cell membrane</location>
        <topology evidence="1 7">Multi-pass membrane protein</topology>
    </subcellularLocation>
</comment>
<keyword evidence="3" id="KW-1003">Cell membrane</keyword>
<feature type="transmembrane region" description="Helical" evidence="7">
    <location>
        <begin position="143"/>
        <end position="162"/>
    </location>
</feature>
<name>A0A559KGS6_9BACL</name>
<evidence type="ECO:0000313" key="10">
    <source>
        <dbReference type="Proteomes" id="UP000317036"/>
    </source>
</evidence>
<keyword evidence="2 7" id="KW-0813">Transport</keyword>
<evidence type="ECO:0000313" key="9">
    <source>
        <dbReference type="EMBL" id="TVY11324.1"/>
    </source>
</evidence>
<keyword evidence="4 7" id="KW-0812">Transmembrane</keyword>
<keyword evidence="10" id="KW-1185">Reference proteome</keyword>
<dbReference type="AlphaFoldDB" id="A0A559KGS6"/>
<dbReference type="GO" id="GO:0005886">
    <property type="term" value="C:plasma membrane"/>
    <property type="evidence" value="ECO:0007669"/>
    <property type="project" value="UniProtKB-SubCell"/>
</dbReference>
<feature type="transmembrane region" description="Helical" evidence="7">
    <location>
        <begin position="108"/>
        <end position="131"/>
    </location>
</feature>
<evidence type="ECO:0000256" key="4">
    <source>
        <dbReference type="ARBA" id="ARBA00022692"/>
    </source>
</evidence>
<accession>A0A559KGS6</accession>
<gene>
    <name evidence="9" type="ORF">FPZ49_03580</name>
</gene>
<dbReference type="Pfam" id="PF00528">
    <property type="entry name" value="BPD_transp_1"/>
    <property type="match status" value="1"/>
</dbReference>
<dbReference type="InterPro" id="IPR035906">
    <property type="entry name" value="MetI-like_sf"/>
</dbReference>
<evidence type="ECO:0000256" key="7">
    <source>
        <dbReference type="RuleBase" id="RU363032"/>
    </source>
</evidence>
<keyword evidence="5 7" id="KW-1133">Transmembrane helix</keyword>
<dbReference type="SUPFAM" id="SSF161098">
    <property type="entry name" value="MetI-like"/>
    <property type="match status" value="1"/>
</dbReference>
<feature type="transmembrane region" description="Helical" evidence="7">
    <location>
        <begin position="243"/>
        <end position="262"/>
    </location>
</feature>
<evidence type="ECO:0000256" key="1">
    <source>
        <dbReference type="ARBA" id="ARBA00004651"/>
    </source>
</evidence>
<evidence type="ECO:0000256" key="5">
    <source>
        <dbReference type="ARBA" id="ARBA00022989"/>
    </source>
</evidence>
<organism evidence="9 10">
    <name type="scientific">Paenibacillus cremeus</name>
    <dbReference type="NCBI Taxonomy" id="2163881"/>
    <lineage>
        <taxon>Bacteria</taxon>
        <taxon>Bacillati</taxon>
        <taxon>Bacillota</taxon>
        <taxon>Bacilli</taxon>
        <taxon>Bacillales</taxon>
        <taxon>Paenibacillaceae</taxon>
        <taxon>Paenibacillus</taxon>
    </lineage>
</organism>
<evidence type="ECO:0000256" key="6">
    <source>
        <dbReference type="ARBA" id="ARBA00023136"/>
    </source>
</evidence>
<dbReference type="EMBL" id="VNJI01000003">
    <property type="protein sequence ID" value="TVY11324.1"/>
    <property type="molecule type" value="Genomic_DNA"/>
</dbReference>
<protein>
    <submittedName>
        <fullName evidence="9">Carbohydrate ABC transporter permease</fullName>
    </submittedName>
</protein>
<evidence type="ECO:0000256" key="3">
    <source>
        <dbReference type="ARBA" id="ARBA00022475"/>
    </source>
</evidence>
<comment type="caution">
    <text evidence="9">The sequence shown here is derived from an EMBL/GenBank/DDBJ whole genome shotgun (WGS) entry which is preliminary data.</text>
</comment>
<feature type="transmembrane region" description="Helical" evidence="7">
    <location>
        <begin position="12"/>
        <end position="34"/>
    </location>
</feature>
<feature type="transmembrane region" description="Helical" evidence="7">
    <location>
        <begin position="183"/>
        <end position="208"/>
    </location>
</feature>
<sequence length="277" mass="30928">MSVKTSRSAYKLGVHILLIAGALFMIGPFLWMVLTSVKSFGESTLVPPVIIPAKFQWHNFVDVTAVLPFLNFYFNTVVSSLSKTAGQLLFCSLAAYAFARIEFPGRHLLFVLVLSVLMVPSQIYILPQYMIMKHLGWLNSIEALIVPGLFSAFGTFLLRQFFMTMPKELEEAAKLDGCNQFQIYSRIMMPMVVPGLIALAIMTMLWSWNDLLWPLVVNNSPDKMPLSVGLATLQGENLTNYPVIMAGAVLATWPMIVMFLLLQKYFVEGITLTGTKG</sequence>
<dbReference type="InterPro" id="IPR000515">
    <property type="entry name" value="MetI-like"/>
</dbReference>
<reference evidence="9 10" key="1">
    <citation type="submission" date="2019-07" db="EMBL/GenBank/DDBJ databases">
        <authorList>
            <person name="Kim J."/>
        </authorList>
    </citation>
    <scope>NUCLEOTIDE SEQUENCE [LARGE SCALE GENOMIC DNA]</scope>
    <source>
        <strain evidence="9 10">JC52</strain>
    </source>
</reference>
<feature type="domain" description="ABC transmembrane type-1" evidence="8">
    <location>
        <begin position="73"/>
        <end position="262"/>
    </location>
</feature>
<dbReference type="PROSITE" id="PS50928">
    <property type="entry name" value="ABC_TM1"/>
    <property type="match status" value="1"/>
</dbReference>
<dbReference type="Gene3D" id="1.10.3720.10">
    <property type="entry name" value="MetI-like"/>
    <property type="match status" value="1"/>
</dbReference>
<dbReference type="PANTHER" id="PTHR43744:SF12">
    <property type="entry name" value="ABC TRANSPORTER PERMEASE PROTEIN MG189-RELATED"/>
    <property type="match status" value="1"/>
</dbReference>
<evidence type="ECO:0000259" key="8">
    <source>
        <dbReference type="PROSITE" id="PS50928"/>
    </source>
</evidence>
<dbReference type="RefSeq" id="WP_144843273.1">
    <property type="nucleotide sequence ID" value="NZ_VNJI01000003.1"/>
</dbReference>
<dbReference type="OrthoDB" id="9771544at2"/>
<evidence type="ECO:0000256" key="2">
    <source>
        <dbReference type="ARBA" id="ARBA00022448"/>
    </source>
</evidence>